<gene>
    <name evidence="9" type="primary">mreD</name>
    <name evidence="9" type="ORF">IAA48_00570</name>
</gene>
<keyword evidence="3" id="KW-1003">Cell membrane</keyword>
<evidence type="ECO:0000313" key="10">
    <source>
        <dbReference type="Proteomes" id="UP000824205"/>
    </source>
</evidence>
<feature type="transmembrane region" description="Helical" evidence="8">
    <location>
        <begin position="9"/>
        <end position="25"/>
    </location>
</feature>
<name>A0A9D1RCL7_9FIRM</name>
<accession>A0A9D1RCL7</accession>
<evidence type="ECO:0000256" key="8">
    <source>
        <dbReference type="SAM" id="Phobius"/>
    </source>
</evidence>
<comment type="caution">
    <text evidence="9">The sequence shown here is derived from an EMBL/GenBank/DDBJ whole genome shotgun (WGS) entry which is preliminary data.</text>
</comment>
<dbReference type="GO" id="GO:0005886">
    <property type="term" value="C:plasma membrane"/>
    <property type="evidence" value="ECO:0007669"/>
    <property type="project" value="UniProtKB-SubCell"/>
</dbReference>
<reference evidence="9" key="1">
    <citation type="journal article" date="2021" name="PeerJ">
        <title>Extensive microbial diversity within the chicken gut microbiome revealed by metagenomics and culture.</title>
        <authorList>
            <person name="Gilroy R."/>
            <person name="Ravi A."/>
            <person name="Getino M."/>
            <person name="Pursley I."/>
            <person name="Horton D.L."/>
            <person name="Alikhan N.F."/>
            <person name="Baker D."/>
            <person name="Gharbi K."/>
            <person name="Hall N."/>
            <person name="Watson M."/>
            <person name="Adriaenssens E.M."/>
            <person name="Foster-Nyarko E."/>
            <person name="Jarju S."/>
            <person name="Secka A."/>
            <person name="Antonio M."/>
            <person name="Oren A."/>
            <person name="Chaudhuri R.R."/>
            <person name="La Ragione R."/>
            <person name="Hildebrand F."/>
            <person name="Pallen M.J."/>
        </authorList>
    </citation>
    <scope>NUCLEOTIDE SEQUENCE</scope>
    <source>
        <strain evidence="9">421</strain>
    </source>
</reference>
<dbReference type="EMBL" id="DXGE01000002">
    <property type="protein sequence ID" value="HIW84965.1"/>
    <property type="molecule type" value="Genomic_DNA"/>
</dbReference>
<organism evidence="9 10">
    <name type="scientific">Candidatus Eubacterium faecipullorum</name>
    <dbReference type="NCBI Taxonomy" id="2838571"/>
    <lineage>
        <taxon>Bacteria</taxon>
        <taxon>Bacillati</taxon>
        <taxon>Bacillota</taxon>
        <taxon>Clostridia</taxon>
        <taxon>Eubacteriales</taxon>
        <taxon>Eubacteriaceae</taxon>
        <taxon>Eubacterium</taxon>
    </lineage>
</organism>
<dbReference type="Proteomes" id="UP000824205">
    <property type="component" value="Unassembled WGS sequence"/>
</dbReference>
<dbReference type="NCBIfam" id="TIGR03426">
    <property type="entry name" value="shape_MreD"/>
    <property type="match status" value="1"/>
</dbReference>
<feature type="transmembrane region" description="Helical" evidence="8">
    <location>
        <begin position="82"/>
        <end position="100"/>
    </location>
</feature>
<comment type="similarity">
    <text evidence="2">Belongs to the MreD family.</text>
</comment>
<evidence type="ECO:0000256" key="2">
    <source>
        <dbReference type="ARBA" id="ARBA00007776"/>
    </source>
</evidence>
<proteinExistence type="inferred from homology"/>
<evidence type="ECO:0000256" key="5">
    <source>
        <dbReference type="ARBA" id="ARBA00022960"/>
    </source>
</evidence>
<dbReference type="InterPro" id="IPR007227">
    <property type="entry name" value="Cell_shape_determining_MreD"/>
</dbReference>
<evidence type="ECO:0000256" key="1">
    <source>
        <dbReference type="ARBA" id="ARBA00004651"/>
    </source>
</evidence>
<evidence type="ECO:0000256" key="4">
    <source>
        <dbReference type="ARBA" id="ARBA00022692"/>
    </source>
</evidence>
<feature type="transmembrane region" description="Helical" evidence="8">
    <location>
        <begin position="140"/>
        <end position="161"/>
    </location>
</feature>
<reference evidence="9" key="2">
    <citation type="submission" date="2021-04" db="EMBL/GenBank/DDBJ databases">
        <authorList>
            <person name="Gilroy R."/>
        </authorList>
    </citation>
    <scope>NUCLEOTIDE SEQUENCE</scope>
    <source>
        <strain evidence="9">421</strain>
    </source>
</reference>
<protein>
    <submittedName>
        <fullName evidence="9">Rod shape-determining protein MreD</fullName>
    </submittedName>
</protein>
<keyword evidence="7 8" id="KW-0472">Membrane</keyword>
<evidence type="ECO:0000256" key="3">
    <source>
        <dbReference type="ARBA" id="ARBA00022475"/>
    </source>
</evidence>
<dbReference type="Pfam" id="PF04093">
    <property type="entry name" value="MreD"/>
    <property type="match status" value="1"/>
</dbReference>
<dbReference type="AlphaFoldDB" id="A0A9D1RCL7"/>
<comment type="subcellular location">
    <subcellularLocation>
        <location evidence="1">Cell membrane</location>
        <topology evidence="1">Multi-pass membrane protein</topology>
    </subcellularLocation>
</comment>
<keyword evidence="6 8" id="KW-1133">Transmembrane helix</keyword>
<dbReference type="GO" id="GO:0008360">
    <property type="term" value="P:regulation of cell shape"/>
    <property type="evidence" value="ECO:0007669"/>
    <property type="project" value="UniProtKB-KW"/>
</dbReference>
<evidence type="ECO:0000313" key="9">
    <source>
        <dbReference type="EMBL" id="HIW84965.1"/>
    </source>
</evidence>
<evidence type="ECO:0000256" key="7">
    <source>
        <dbReference type="ARBA" id="ARBA00023136"/>
    </source>
</evidence>
<evidence type="ECO:0000256" key="6">
    <source>
        <dbReference type="ARBA" id="ARBA00022989"/>
    </source>
</evidence>
<keyword evidence="4 8" id="KW-0812">Transmembrane</keyword>
<keyword evidence="5" id="KW-0133">Cell shape</keyword>
<sequence length="177" mass="19830">MDLSYKQRTLKVAVYLILTAAAALIQNTEGLTLEIGGARCFLLLPVCMILGTGEDERFAAVIALAGGMLWDLSSGVHLGFNAIYMCIICFFGSALVTYIIRNTFITNFIFSAVFILLYCLLYWLFFIIIRDVRGAELSLFTFYLPSALYTIIATPVIYFSLKPIKQALNKPIRQLNQ</sequence>
<feature type="transmembrane region" description="Helical" evidence="8">
    <location>
        <begin position="107"/>
        <end position="128"/>
    </location>
</feature>